<dbReference type="PROSITE" id="PS52019">
    <property type="entry name" value="PKS_MFAS_DH"/>
    <property type="match status" value="1"/>
</dbReference>
<dbReference type="Gene3D" id="3.10.129.110">
    <property type="entry name" value="Polyketide synthase dehydratase"/>
    <property type="match status" value="1"/>
</dbReference>
<accession>A0A9P5CJZ0</accession>
<evidence type="ECO:0000256" key="3">
    <source>
        <dbReference type="ARBA" id="ARBA00022679"/>
    </source>
</evidence>
<dbReference type="InterPro" id="IPR020841">
    <property type="entry name" value="PKS_Beta-ketoAc_synthase_dom"/>
</dbReference>
<gene>
    <name evidence="12" type="ORF">M406DRAFT_86125</name>
</gene>
<dbReference type="SMART" id="SM00829">
    <property type="entry name" value="PKS_ER"/>
    <property type="match status" value="1"/>
</dbReference>
<dbReference type="FunFam" id="3.40.50.720:FF:000209">
    <property type="entry name" value="Polyketide synthase Pks12"/>
    <property type="match status" value="1"/>
</dbReference>
<dbReference type="InterPro" id="IPR049552">
    <property type="entry name" value="PKS_DH_N"/>
</dbReference>
<dbReference type="EMBL" id="MU032353">
    <property type="protein sequence ID" value="KAF3760416.1"/>
    <property type="molecule type" value="Genomic_DNA"/>
</dbReference>
<dbReference type="InterPro" id="IPR013968">
    <property type="entry name" value="PKS_KR"/>
</dbReference>
<dbReference type="InterPro" id="IPR020807">
    <property type="entry name" value="PKS_DH"/>
</dbReference>
<dbReference type="InterPro" id="IPR014043">
    <property type="entry name" value="Acyl_transferase_dom"/>
</dbReference>
<dbReference type="InterPro" id="IPR009081">
    <property type="entry name" value="PP-bd_ACP"/>
</dbReference>
<dbReference type="Gene3D" id="1.10.1200.10">
    <property type="entry name" value="ACP-like"/>
    <property type="match status" value="1"/>
</dbReference>
<evidence type="ECO:0000256" key="2">
    <source>
        <dbReference type="ARBA" id="ARBA00022553"/>
    </source>
</evidence>
<comment type="caution">
    <text evidence="12">The sequence shown here is derived from an EMBL/GenBank/DDBJ whole genome shotgun (WGS) entry which is preliminary data.</text>
</comment>
<dbReference type="OrthoDB" id="329835at2759"/>
<dbReference type="Pfam" id="PF08659">
    <property type="entry name" value="KR"/>
    <property type="match status" value="1"/>
</dbReference>
<dbReference type="InterPro" id="IPR057326">
    <property type="entry name" value="KR_dom"/>
</dbReference>
<evidence type="ECO:0000256" key="5">
    <source>
        <dbReference type="ARBA" id="ARBA00023002"/>
    </source>
</evidence>
<evidence type="ECO:0000256" key="1">
    <source>
        <dbReference type="ARBA" id="ARBA00022450"/>
    </source>
</evidence>
<dbReference type="CDD" id="cd05195">
    <property type="entry name" value="enoyl_red"/>
    <property type="match status" value="1"/>
</dbReference>
<feature type="active site" description="Proton acceptor; for dehydratase activity" evidence="8">
    <location>
        <position position="983"/>
    </location>
</feature>
<dbReference type="InterPro" id="IPR011032">
    <property type="entry name" value="GroES-like_sf"/>
</dbReference>
<evidence type="ECO:0000259" key="9">
    <source>
        <dbReference type="PROSITE" id="PS50075"/>
    </source>
</evidence>
<dbReference type="GO" id="GO:0004315">
    <property type="term" value="F:3-oxoacyl-[acyl-carrier-protein] synthase activity"/>
    <property type="evidence" value="ECO:0007669"/>
    <property type="project" value="InterPro"/>
</dbReference>
<feature type="domain" description="Carrier" evidence="9">
    <location>
        <begin position="2470"/>
        <end position="2547"/>
    </location>
</feature>
<dbReference type="InterPro" id="IPR036736">
    <property type="entry name" value="ACP-like_sf"/>
</dbReference>
<feature type="domain" description="PKS/mFAS DH" evidence="11">
    <location>
        <begin position="951"/>
        <end position="1251"/>
    </location>
</feature>
<dbReference type="Gene3D" id="3.40.47.10">
    <property type="match status" value="1"/>
</dbReference>
<dbReference type="SUPFAM" id="SSF47336">
    <property type="entry name" value="ACP-like"/>
    <property type="match status" value="1"/>
</dbReference>
<dbReference type="Pfam" id="PF16197">
    <property type="entry name" value="KAsynt_C_assoc"/>
    <property type="match status" value="1"/>
</dbReference>
<dbReference type="InterPro" id="IPR014030">
    <property type="entry name" value="Ketoacyl_synth_N"/>
</dbReference>
<dbReference type="Gene3D" id="3.40.50.150">
    <property type="entry name" value="Vaccinia Virus protein VP39"/>
    <property type="match status" value="1"/>
</dbReference>
<dbReference type="InterPro" id="IPR032821">
    <property type="entry name" value="PKS_assoc"/>
</dbReference>
<dbReference type="InterPro" id="IPR029063">
    <property type="entry name" value="SAM-dependent_MTases_sf"/>
</dbReference>
<dbReference type="Gene3D" id="3.40.50.720">
    <property type="entry name" value="NAD(P)-binding Rossmann-like Domain"/>
    <property type="match status" value="3"/>
</dbReference>
<dbReference type="GO" id="GO:0004312">
    <property type="term" value="F:fatty acid synthase activity"/>
    <property type="evidence" value="ECO:0007669"/>
    <property type="project" value="TreeGrafter"/>
</dbReference>
<dbReference type="InterPro" id="IPR042104">
    <property type="entry name" value="PKS_dehydratase_sf"/>
</dbReference>
<dbReference type="Pfam" id="PF00109">
    <property type="entry name" value="ketoacyl-synt"/>
    <property type="match status" value="1"/>
</dbReference>
<reference evidence="12" key="1">
    <citation type="journal article" date="2020" name="Phytopathology">
        <title>Genome sequence of the chestnut blight fungus Cryphonectria parasitica EP155: A fundamental resource for an archetypical invasive plant pathogen.</title>
        <authorList>
            <person name="Crouch J.A."/>
            <person name="Dawe A."/>
            <person name="Aerts A."/>
            <person name="Barry K."/>
            <person name="Churchill A.C.L."/>
            <person name="Grimwood J."/>
            <person name="Hillman B."/>
            <person name="Milgroom M.G."/>
            <person name="Pangilinan J."/>
            <person name="Smith M."/>
            <person name="Salamov A."/>
            <person name="Schmutz J."/>
            <person name="Yadav J."/>
            <person name="Grigoriev I.V."/>
            <person name="Nuss D."/>
        </authorList>
    </citation>
    <scope>NUCLEOTIDE SEQUENCE</scope>
    <source>
        <strain evidence="12">EP155</strain>
    </source>
</reference>
<name>A0A9P5CJZ0_CRYP1</name>
<dbReference type="InterPro" id="IPR036291">
    <property type="entry name" value="NAD(P)-bd_dom_sf"/>
</dbReference>
<dbReference type="SUPFAM" id="SSF51735">
    <property type="entry name" value="NAD(P)-binding Rossmann-fold domains"/>
    <property type="match status" value="2"/>
</dbReference>
<dbReference type="InterPro" id="IPR018201">
    <property type="entry name" value="Ketoacyl_synth_AS"/>
</dbReference>
<dbReference type="InterPro" id="IPR016039">
    <property type="entry name" value="Thiolase-like"/>
</dbReference>
<dbReference type="Pfam" id="PF23297">
    <property type="entry name" value="ACP_SdgA_C"/>
    <property type="match status" value="1"/>
</dbReference>
<evidence type="ECO:0000259" key="11">
    <source>
        <dbReference type="PROSITE" id="PS52019"/>
    </source>
</evidence>
<dbReference type="PANTHER" id="PTHR43775:SF29">
    <property type="entry name" value="ASPERFURANONE POLYKETIDE SYNTHASE AFOG-RELATED"/>
    <property type="match status" value="1"/>
</dbReference>
<feature type="region of interest" description="N-terminal hotdog fold" evidence="8">
    <location>
        <begin position="951"/>
        <end position="1088"/>
    </location>
</feature>
<evidence type="ECO:0008006" key="14">
    <source>
        <dbReference type="Google" id="ProtNLM"/>
    </source>
</evidence>
<dbReference type="InterPro" id="IPR016036">
    <property type="entry name" value="Malonyl_transacylase_ACP-bd"/>
</dbReference>
<dbReference type="PROSITE" id="PS00012">
    <property type="entry name" value="PHOSPHOPANTETHEINE"/>
    <property type="match status" value="1"/>
</dbReference>
<dbReference type="SMART" id="SM00827">
    <property type="entry name" value="PKS_AT"/>
    <property type="match status" value="1"/>
</dbReference>
<dbReference type="PROSITE" id="PS00606">
    <property type="entry name" value="KS3_1"/>
    <property type="match status" value="1"/>
</dbReference>
<dbReference type="PROSITE" id="PS50075">
    <property type="entry name" value="CARRIER"/>
    <property type="match status" value="1"/>
</dbReference>
<dbReference type="Pfam" id="PF08242">
    <property type="entry name" value="Methyltransf_12"/>
    <property type="match status" value="1"/>
</dbReference>
<dbReference type="SUPFAM" id="SSF55048">
    <property type="entry name" value="Probable ACP-binding domain of malonyl-CoA ACP transacylase"/>
    <property type="match status" value="1"/>
</dbReference>
<evidence type="ECO:0000259" key="10">
    <source>
        <dbReference type="PROSITE" id="PS52004"/>
    </source>
</evidence>
<dbReference type="SUPFAM" id="SSF52151">
    <property type="entry name" value="FabD/lysophospholipase-like"/>
    <property type="match status" value="1"/>
</dbReference>
<evidence type="ECO:0000256" key="7">
    <source>
        <dbReference type="ARBA" id="ARBA00023315"/>
    </source>
</evidence>
<dbReference type="GeneID" id="63843202"/>
<keyword evidence="7" id="KW-0012">Acyltransferase</keyword>
<dbReference type="InterPro" id="IPR049900">
    <property type="entry name" value="PKS_mFAS_DH"/>
</dbReference>
<dbReference type="Pfam" id="PF00698">
    <property type="entry name" value="Acyl_transf_1"/>
    <property type="match status" value="1"/>
</dbReference>
<keyword evidence="5" id="KW-0560">Oxidoreductase</keyword>
<dbReference type="GO" id="GO:0031177">
    <property type="term" value="F:phosphopantetheine binding"/>
    <property type="evidence" value="ECO:0007669"/>
    <property type="project" value="InterPro"/>
</dbReference>
<keyword evidence="4" id="KW-0521">NADP</keyword>
<proteinExistence type="predicted"/>
<dbReference type="SUPFAM" id="SSF50129">
    <property type="entry name" value="GroES-like"/>
    <property type="match status" value="1"/>
</dbReference>
<dbReference type="CDD" id="cd02440">
    <property type="entry name" value="AdoMet_MTases"/>
    <property type="match status" value="1"/>
</dbReference>
<keyword evidence="2" id="KW-0597">Phosphoprotein</keyword>
<dbReference type="SUPFAM" id="SSF53901">
    <property type="entry name" value="Thiolase-like"/>
    <property type="match status" value="1"/>
</dbReference>
<dbReference type="Pfam" id="PF14765">
    <property type="entry name" value="PS-DH"/>
    <property type="match status" value="1"/>
</dbReference>
<keyword evidence="3" id="KW-0808">Transferase</keyword>
<dbReference type="GO" id="GO:1901336">
    <property type="term" value="P:lactone biosynthetic process"/>
    <property type="evidence" value="ECO:0007669"/>
    <property type="project" value="UniProtKB-ARBA"/>
</dbReference>
<sequence length="2558" mass="277129">MACRFSGGIDSPDKLWEFVSQGRSAWSNVDETRFRHEAFYHKRNDGYSNSFIKGGYFLQEDVALFDNSFFSLTADAAAAMDPQIRMQLELTFEAMESAGIPMEKLVGTDTAVFSGTFTHDYHDNLLADPLRLPRTFITSTYAAMMANRISYFFDLKGPSAAVDTGCSTSLVALHMAAQSLRAGETSCAIVGGSCLDFNPEIFSSLSSLGTCGPDGKCYAFDHRAHGYGRGEGLATIIVKRLDDALADGDPICAVIREAGLNQDGKTATITSPDQEAQRRLIEACYQRAGLDPSETAVVEAHGTGTKQGDRAEARAIGEAISRTRPADKPVYLASVKTNLGHTEATSGLASLIKMAKSLEHGKVAPSINFERPNPEIDLEALRLKIPQTLEDWPLPGIRRASINNFGYGGTNAHVILEEATHHVDRAKHYSATHDQQGQQGRRLFVLSARDEAATKRMATNLCEYLTKTTNNKNDVSWFNDLAYTLGQRRSRFGWTLTATAESKQELVQALSDTSPGPLQASNSAPRLGFVFNGQGAQWFGMGRELMDSYPTFLRTLEECDAIIQGFGATWSLVEELRRDQETSRVDEVQFSMPLSCAVQLALVCLLEEWNIRPSAVCSHSSGEVAAAFAAGALDLGEAMACTYFRGLINSQHLDRDRNTNNNKTSTSTSTTTAGAMMAVGLGEADVAAHLGAVRSGRVVVACVNSPSSVTVSGDAPAVEELAQALTAEGIFARRLKVQAAFHSHHMLALEDAYRAALRSHMRGTGKKRTFRDGVVFTSPVHGGVVNDANELGPEHWVRNMVQPVLFAQSLQRMVLSDKAETKAGTEAEGPSAAAKQPQQNIDMLVEVGPHGALAGPIRQCLGVPSLRALGVGYGSCLTRGQDAVATLQRLAGSLLAAGVAVDMAKVNFPHGGLDRLRALSGLPSYPWTHSVRFWNESRTSRDHRFRRHAVHDLLGIRVPGTSNLSPVWRHILRASEVPWVYDHVVQSNIVYPGSGYIAMAIEAMRQLHEEEETGAVVSGYRLRDVDILRALIIPEDDEGVEVQLFLEPGDDRLLAEGWRQFHIYSAPSLGDGWVEIAKGLIAVDSSSPDPTQRYKMSPKDLFTSLHAVGVNHGPIFQNLTRIRMADDRAVTAFQVADSAATMPHNFQQPHVVHPITLDAVFQAAYPTLSPQKRKLVGTAIPRHIKGLYISASISSRPGHRLLEHASLSSCNRQGFDVSAAVLSAEDGARTRFPLIEVDKMHFQSLGSPTDEDEGRAQEKLCLVTEWRDSFSLNDQRPLEEALKYHTAPEDEKTTAQDILRATYHLVHDALAQLTDEDVRGLAWHHRALHDWMLRLEEQAAQNELAPRSARWAAASAGSRQMLYDKVAGASVHGALVVRVGANLLGILRGSVAPLELMLQDQLLTRFYQGALRFGRSTTQAARIAQALAAETPRARYLEIGGGTGGATMPILQALGGGDTGQSAQFAHYDFTDVSVGFFQAARERFQPWADMMSYRALDIEDEDIEGQGFEAASYDVVVAAQVLHATKNITDTMRRVRRLLRDGARLVLIETTRDTPDLTLIFGTVAGWWLSEEPERKHNPNMSLEAWDRVLRATGFSGLDLSAWDCEDPTHQSLSCIVSTAVAPREPDFTGEQVVLAYDSQQSQPPPPAEWCRDLVAHLARQTGVQAEVSDLAQADVAGKLCIFVSGLDGTPQHFSEAAFGRLRSMITSVKGLVWVTTGATMDCAVPENAIHLGLVRTARIEDSSKILATLDLDLEPWQGGGGWRAGAHDIITRVFKAVMDRNREAGTVDFEFAERAGRLLVPRLHRDPAEHEAFTGGEGRAPELHKFDQPERVLRMHVDVPGLLDSIVFRDDPDARRPLPADWVEVAPRVFGLNFRDIMVAMGRLDEPVQELGNECGGVVTRVGALAAQQSGLRVGDRVCALTFHGHFSGRVRVPWTSVARIPDHISFEEAASIGNTYVTAHCALVEAARAEAGETVLVHAAAGGVGQACIALAQSRGVEVFATVGTLEKRQFLVTTYGIPDDHIFSSRDASFAPRLLAATGGRGVDIIVNSLAGSLLDESWHLLAPYGRFVEIGKQDIHRNKSLDMEPFRKALSFVHVDVIHLVDYKPRATQRILQDVIRMVGDGTIQNRTPITSFSLSDIARAFRVMQAGKHIGKIVIVPGPEDRVKVCSTAPPLLVTELASDATFLVVGGLSGIGQSISRWLIDHGAKSLLLVSRNALSRPGSVQFGLELAAAGGGAEVTIRDCDISDKAMLAALLEEHRSSGRPPIRGVIHSGMVLDDSVLERMTYAQWCSATKPKIEGTRNLDEAFGDALDFFIVLSSANGVLGCTSQANYAAGGTYQDALVRRRAALGRAGVVLDLGLVNSVGFVAETAGVKDRLVRSGGHRPLEEAEVLALVAYAIRNPRRTPRTAQIAAGITGAALADGEPRFAALSSPSLSADGTGSAGHEAVTALALHEQIAQASSAAEAVIAVQQAVVAKLADMFVMPEADIDPAQPLSRYGVDSLVAVELRNWLVPRARIEMSIFDLLGSSSLTGLAGKVVQRSSAAPHAEISTS</sequence>
<dbReference type="SMART" id="SM00823">
    <property type="entry name" value="PKS_PP"/>
    <property type="match status" value="1"/>
</dbReference>
<dbReference type="CDD" id="cd00833">
    <property type="entry name" value="PKS"/>
    <property type="match status" value="1"/>
</dbReference>
<dbReference type="Pfam" id="PF13602">
    <property type="entry name" value="ADH_zinc_N_2"/>
    <property type="match status" value="1"/>
</dbReference>
<keyword evidence="6" id="KW-0511">Multifunctional enzyme</keyword>
<dbReference type="RefSeq" id="XP_040771395.1">
    <property type="nucleotide sequence ID" value="XM_040926073.1"/>
</dbReference>
<dbReference type="PANTHER" id="PTHR43775">
    <property type="entry name" value="FATTY ACID SYNTHASE"/>
    <property type="match status" value="1"/>
</dbReference>
<dbReference type="SMART" id="SM00825">
    <property type="entry name" value="PKS_KS"/>
    <property type="match status" value="1"/>
</dbReference>
<keyword evidence="1" id="KW-0596">Phosphopantetheine</keyword>
<dbReference type="Gene3D" id="3.40.366.10">
    <property type="entry name" value="Malonyl-Coenzyme A Acyl Carrier Protein, domain 2"/>
    <property type="match status" value="1"/>
</dbReference>
<dbReference type="Pfam" id="PF21089">
    <property type="entry name" value="PKS_DH_N"/>
    <property type="match status" value="1"/>
</dbReference>
<dbReference type="Proteomes" id="UP000803844">
    <property type="component" value="Unassembled WGS sequence"/>
</dbReference>
<feature type="domain" description="Ketosynthase family 3 (KS3)" evidence="10">
    <location>
        <begin position="1"/>
        <end position="418"/>
    </location>
</feature>
<evidence type="ECO:0000256" key="6">
    <source>
        <dbReference type="ARBA" id="ARBA00023268"/>
    </source>
</evidence>
<dbReference type="InterPro" id="IPR016035">
    <property type="entry name" value="Acyl_Trfase/lysoPLipase"/>
</dbReference>
<dbReference type="InterPro" id="IPR013217">
    <property type="entry name" value="Methyltransf_12"/>
</dbReference>
<feature type="region of interest" description="C-terminal hotdog fold" evidence="8">
    <location>
        <begin position="1094"/>
        <end position="1251"/>
    </location>
</feature>
<dbReference type="InterPro" id="IPR020806">
    <property type="entry name" value="PKS_PP-bd"/>
</dbReference>
<dbReference type="SMART" id="SM00826">
    <property type="entry name" value="PKS_DH"/>
    <property type="match status" value="1"/>
</dbReference>
<dbReference type="Gene3D" id="3.90.180.10">
    <property type="entry name" value="Medium-chain alcohol dehydrogenases, catalytic domain"/>
    <property type="match status" value="1"/>
</dbReference>
<dbReference type="Pfam" id="PF02801">
    <property type="entry name" value="Ketoacyl-synt_C"/>
    <property type="match status" value="1"/>
</dbReference>
<keyword evidence="13" id="KW-1185">Reference proteome</keyword>
<organism evidence="12 13">
    <name type="scientific">Cryphonectria parasitica (strain ATCC 38755 / EP155)</name>
    <dbReference type="NCBI Taxonomy" id="660469"/>
    <lineage>
        <taxon>Eukaryota</taxon>
        <taxon>Fungi</taxon>
        <taxon>Dikarya</taxon>
        <taxon>Ascomycota</taxon>
        <taxon>Pezizomycotina</taxon>
        <taxon>Sordariomycetes</taxon>
        <taxon>Sordariomycetidae</taxon>
        <taxon>Diaporthales</taxon>
        <taxon>Cryphonectriaceae</taxon>
        <taxon>Cryphonectria-Endothia species complex</taxon>
        <taxon>Cryphonectria</taxon>
    </lineage>
</organism>
<dbReference type="PROSITE" id="PS52004">
    <property type="entry name" value="KS3_2"/>
    <property type="match status" value="1"/>
</dbReference>
<dbReference type="InterPro" id="IPR050091">
    <property type="entry name" value="PKS_NRPS_Biosynth_Enz"/>
</dbReference>
<dbReference type="InterPro" id="IPR001227">
    <property type="entry name" value="Ac_transferase_dom_sf"/>
</dbReference>
<dbReference type="InterPro" id="IPR014031">
    <property type="entry name" value="Ketoacyl_synth_C"/>
</dbReference>
<dbReference type="InterPro" id="IPR020843">
    <property type="entry name" value="ER"/>
</dbReference>
<evidence type="ECO:0000256" key="4">
    <source>
        <dbReference type="ARBA" id="ARBA00022857"/>
    </source>
</evidence>
<dbReference type="SMART" id="SM00822">
    <property type="entry name" value="PKS_KR"/>
    <property type="match status" value="1"/>
</dbReference>
<dbReference type="InterPro" id="IPR049551">
    <property type="entry name" value="PKS_DH_C"/>
</dbReference>
<evidence type="ECO:0000313" key="13">
    <source>
        <dbReference type="Proteomes" id="UP000803844"/>
    </source>
</evidence>
<dbReference type="InterPro" id="IPR006162">
    <property type="entry name" value="Ppantetheine_attach_site"/>
</dbReference>
<feature type="active site" description="Proton donor; for dehydratase activity" evidence="8">
    <location>
        <position position="1158"/>
    </location>
</feature>
<evidence type="ECO:0000313" key="12">
    <source>
        <dbReference type="EMBL" id="KAF3760416.1"/>
    </source>
</evidence>
<evidence type="ECO:0000256" key="8">
    <source>
        <dbReference type="PROSITE-ProRule" id="PRU01363"/>
    </source>
</evidence>
<dbReference type="SUPFAM" id="SSF53335">
    <property type="entry name" value="S-adenosyl-L-methionine-dependent methyltransferases"/>
    <property type="match status" value="1"/>
</dbReference>
<dbReference type="GO" id="GO:0044550">
    <property type="term" value="P:secondary metabolite biosynthetic process"/>
    <property type="evidence" value="ECO:0007669"/>
    <property type="project" value="TreeGrafter"/>
</dbReference>
<dbReference type="GO" id="GO:0006633">
    <property type="term" value="P:fatty acid biosynthetic process"/>
    <property type="evidence" value="ECO:0007669"/>
    <property type="project" value="InterPro"/>
</dbReference>
<protein>
    <recommendedName>
        <fullName evidence="14">Carrier domain-containing protein</fullName>
    </recommendedName>
</protein>
<dbReference type="GO" id="GO:0016491">
    <property type="term" value="F:oxidoreductase activity"/>
    <property type="evidence" value="ECO:0007669"/>
    <property type="project" value="UniProtKB-KW"/>
</dbReference>